<comment type="caution">
    <text evidence="4">The sequence shown here is derived from an EMBL/GenBank/DDBJ whole genome shotgun (WGS) entry which is preliminary data.</text>
</comment>
<feature type="signal peptide" evidence="3">
    <location>
        <begin position="1"/>
        <end position="26"/>
    </location>
</feature>
<dbReference type="InterPro" id="IPR011990">
    <property type="entry name" value="TPR-like_helical_dom_sf"/>
</dbReference>
<evidence type="ECO:0000313" key="4">
    <source>
        <dbReference type="EMBL" id="MEF3367041.1"/>
    </source>
</evidence>
<evidence type="ECO:0000256" key="1">
    <source>
        <dbReference type="ARBA" id="ARBA00008486"/>
    </source>
</evidence>
<evidence type="ECO:0000313" key="5">
    <source>
        <dbReference type="Proteomes" id="UP001350748"/>
    </source>
</evidence>
<dbReference type="SUPFAM" id="SSF81901">
    <property type="entry name" value="HCP-like"/>
    <property type="match status" value="1"/>
</dbReference>
<dbReference type="InterPro" id="IPR040239">
    <property type="entry name" value="HcpB-like"/>
</dbReference>
<evidence type="ECO:0000256" key="3">
    <source>
        <dbReference type="SAM" id="SignalP"/>
    </source>
</evidence>
<dbReference type="EMBL" id="JAZHYN010000030">
    <property type="protein sequence ID" value="MEF3367041.1"/>
    <property type="molecule type" value="Genomic_DNA"/>
</dbReference>
<dbReference type="PANTHER" id="PTHR13891:SF1">
    <property type="entry name" value="CYTOCHROME C OXIDASE ASSEMBLY FACTOR 7"/>
    <property type="match status" value="1"/>
</dbReference>
<dbReference type="Gene3D" id="1.25.40.10">
    <property type="entry name" value="Tetratricopeptide repeat domain"/>
    <property type="match status" value="1"/>
</dbReference>
<feature type="chain" id="PRO_5046866958" evidence="3">
    <location>
        <begin position="27"/>
        <end position="235"/>
    </location>
</feature>
<name>A0ABU7XI29_9HYPH</name>
<gene>
    <name evidence="4" type="ORF">V3H18_10905</name>
</gene>
<evidence type="ECO:0000256" key="2">
    <source>
        <dbReference type="ARBA" id="ARBA00022737"/>
    </source>
</evidence>
<proteinExistence type="inferred from homology"/>
<organism evidence="4 5">
    <name type="scientific">Methylocystis borbori</name>
    <dbReference type="NCBI Taxonomy" id="3118750"/>
    <lineage>
        <taxon>Bacteria</taxon>
        <taxon>Pseudomonadati</taxon>
        <taxon>Pseudomonadota</taxon>
        <taxon>Alphaproteobacteria</taxon>
        <taxon>Hyphomicrobiales</taxon>
        <taxon>Methylocystaceae</taxon>
        <taxon>Methylocystis</taxon>
    </lineage>
</organism>
<accession>A0ABU7XI29</accession>
<dbReference type="SMART" id="SM00671">
    <property type="entry name" value="SEL1"/>
    <property type="match status" value="2"/>
</dbReference>
<keyword evidence="5" id="KW-1185">Reference proteome</keyword>
<dbReference type="Proteomes" id="UP001350748">
    <property type="component" value="Unassembled WGS sequence"/>
</dbReference>
<keyword evidence="3" id="KW-0732">Signal</keyword>
<keyword evidence="2" id="KW-0677">Repeat</keyword>
<dbReference type="InterPro" id="IPR006597">
    <property type="entry name" value="Sel1-like"/>
</dbReference>
<dbReference type="RefSeq" id="WP_332082073.1">
    <property type="nucleotide sequence ID" value="NZ_JAZHYN010000030.1"/>
</dbReference>
<protein>
    <submittedName>
        <fullName evidence="4">Sel1 repeat family protein</fullName>
    </submittedName>
</protein>
<reference evidence="4 5" key="1">
    <citation type="submission" date="2024-02" db="EMBL/GenBank/DDBJ databases">
        <authorList>
            <person name="Grouzdev D."/>
        </authorList>
    </citation>
    <scope>NUCLEOTIDE SEQUENCE [LARGE SCALE GENOMIC DNA]</scope>
    <source>
        <strain evidence="4 5">9N</strain>
    </source>
</reference>
<dbReference type="Pfam" id="PF08238">
    <property type="entry name" value="Sel1"/>
    <property type="match status" value="2"/>
</dbReference>
<sequence>MLKRCVHHALMLATAALLLSAGSALAEEKRESFNAANARTATAAMDRDEALLAASRLCPADAFGKSVARRARPPSGESAGSADCATHPEKCYRACVAGGPEHCFRLALAFQENEDVVAPRYAQRMFSMACALGEAAGCTNRAAHMRNGADEGDPLKALSQPEKDRCQFRSFKIACAKNDNWGCAMLGQAYSEGEGVRKNVKRARRYYLKSCRLDADFDACAFARRARKQRLEARR</sequence>
<dbReference type="PANTHER" id="PTHR13891">
    <property type="entry name" value="CYTOCHROME C OXIDASE ASSEMBLY FACTOR 7"/>
    <property type="match status" value="1"/>
</dbReference>
<comment type="similarity">
    <text evidence="1">Belongs to the hcp beta-lactamase family.</text>
</comment>